<keyword evidence="4" id="KW-0808">Transferase</keyword>
<dbReference type="InterPro" id="IPR013749">
    <property type="entry name" value="PM/HMP-P_kinase-1"/>
</dbReference>
<dbReference type="EMBL" id="AMSI01000004">
    <property type="protein sequence ID" value="EKF42997.1"/>
    <property type="molecule type" value="Genomic_DNA"/>
</dbReference>
<comment type="caution">
    <text evidence="4">The sequence shown here is derived from an EMBL/GenBank/DDBJ whole genome shotgun (WGS) entry which is preliminary data.</text>
</comment>
<dbReference type="GO" id="GO:0005829">
    <property type="term" value="C:cytosol"/>
    <property type="evidence" value="ECO:0007669"/>
    <property type="project" value="TreeGrafter"/>
</dbReference>
<dbReference type="eggNOG" id="COG0351">
    <property type="taxonomic scope" value="Bacteria"/>
</dbReference>
<evidence type="ECO:0000256" key="1">
    <source>
        <dbReference type="ARBA" id="ARBA00004948"/>
    </source>
</evidence>
<gene>
    <name evidence="4" type="ORF">NA8A_06669</name>
</gene>
<evidence type="ECO:0000256" key="2">
    <source>
        <dbReference type="ARBA" id="ARBA00012135"/>
    </source>
</evidence>
<name>K2PPJ7_9HYPH</name>
<dbReference type="AlphaFoldDB" id="K2PPJ7"/>
<dbReference type="PANTHER" id="PTHR20858">
    <property type="entry name" value="PHOSPHOMETHYLPYRIMIDINE KINASE"/>
    <property type="match status" value="1"/>
</dbReference>
<dbReference type="UniPathway" id="UPA00060">
    <property type="reaction ID" value="UER00138"/>
</dbReference>
<dbReference type="STRING" id="721133.SAMN05216176_10534"/>
<feature type="domain" description="Pyridoxamine kinase/Phosphomethylpyrimidine kinase" evidence="3">
    <location>
        <begin position="22"/>
        <end position="250"/>
    </location>
</feature>
<protein>
    <recommendedName>
        <fullName evidence="2">hydroxymethylpyrimidine kinase</fullName>
        <ecNumber evidence="2">2.7.1.49</ecNumber>
    </recommendedName>
</protein>
<evidence type="ECO:0000313" key="4">
    <source>
        <dbReference type="EMBL" id="EKF42997.1"/>
    </source>
</evidence>
<dbReference type="InterPro" id="IPR029056">
    <property type="entry name" value="Ribokinase-like"/>
</dbReference>
<accession>K2PPJ7</accession>
<dbReference type="CDD" id="cd01169">
    <property type="entry name" value="HMPP_kinase"/>
    <property type="match status" value="1"/>
</dbReference>
<dbReference type="GO" id="GO:0009229">
    <property type="term" value="P:thiamine diphosphate biosynthetic process"/>
    <property type="evidence" value="ECO:0007669"/>
    <property type="project" value="UniProtKB-UniPathway"/>
</dbReference>
<keyword evidence="4" id="KW-0418">Kinase</keyword>
<dbReference type="GO" id="GO:0008972">
    <property type="term" value="F:phosphomethylpyrimidine kinase activity"/>
    <property type="evidence" value="ECO:0007669"/>
    <property type="project" value="InterPro"/>
</dbReference>
<dbReference type="Gene3D" id="3.40.1190.20">
    <property type="match status" value="1"/>
</dbReference>
<dbReference type="Pfam" id="PF08543">
    <property type="entry name" value="Phos_pyr_kin"/>
    <property type="match status" value="1"/>
</dbReference>
<evidence type="ECO:0000313" key="5">
    <source>
        <dbReference type="Proteomes" id="UP000007374"/>
    </source>
</evidence>
<proteinExistence type="predicted"/>
<keyword evidence="5" id="KW-1185">Reference proteome</keyword>
<dbReference type="InterPro" id="IPR004399">
    <property type="entry name" value="HMP/HMP-P_kinase_dom"/>
</dbReference>
<dbReference type="Proteomes" id="UP000007374">
    <property type="component" value="Unassembled WGS sequence"/>
</dbReference>
<dbReference type="SUPFAM" id="SSF53613">
    <property type="entry name" value="Ribokinase-like"/>
    <property type="match status" value="1"/>
</dbReference>
<dbReference type="PANTHER" id="PTHR20858:SF17">
    <property type="entry name" value="HYDROXYMETHYLPYRIMIDINE_PHOSPHOMETHYLPYRIMIDINE KINASE THI20-RELATED"/>
    <property type="match status" value="1"/>
</dbReference>
<dbReference type="GO" id="GO:0009228">
    <property type="term" value="P:thiamine biosynthetic process"/>
    <property type="evidence" value="ECO:0007669"/>
    <property type="project" value="InterPro"/>
</dbReference>
<dbReference type="GO" id="GO:0008902">
    <property type="term" value="F:hydroxymethylpyrimidine kinase activity"/>
    <property type="evidence" value="ECO:0007669"/>
    <property type="project" value="UniProtKB-EC"/>
</dbReference>
<evidence type="ECO:0000259" key="3">
    <source>
        <dbReference type="Pfam" id="PF08543"/>
    </source>
</evidence>
<dbReference type="PATRIC" id="fig|1231190.3.peg.1404"/>
<comment type="pathway">
    <text evidence="1">Cofactor biosynthesis; thiamine diphosphate biosynthesis.</text>
</comment>
<reference evidence="4 5" key="1">
    <citation type="journal article" date="2012" name="J. Bacteriol.">
        <title>Genome Sequence of Nitratireductor indicus Type Strain C115.</title>
        <authorList>
            <person name="Lai Q."/>
            <person name="Li G."/>
            <person name="Yu Z."/>
            <person name="Shao Z."/>
        </authorList>
    </citation>
    <scope>NUCLEOTIDE SEQUENCE [LARGE SCALE GENOMIC DNA]</scope>
    <source>
        <strain evidence="4 5">C115</strain>
    </source>
</reference>
<dbReference type="EC" id="2.7.1.49" evidence="2"/>
<organism evidence="4 5">
    <name type="scientific">Nitratireductor indicus C115</name>
    <dbReference type="NCBI Taxonomy" id="1231190"/>
    <lineage>
        <taxon>Bacteria</taxon>
        <taxon>Pseudomonadati</taxon>
        <taxon>Pseudomonadota</taxon>
        <taxon>Alphaproteobacteria</taxon>
        <taxon>Hyphomicrobiales</taxon>
        <taxon>Phyllobacteriaceae</taxon>
        <taxon>Nitratireductor</taxon>
    </lineage>
</organism>
<sequence>MDRGDRAMALSKPHVLIVAGSDCSGGAGIARDIETLAGFGLRAALAVTAVTVQTHDAVRAVELCEPGLVEAQMRAALEANRIAAIKIGMLGSRAIAERVAGVLADHAGIPVVLDPVIASSSGRPLIGPDALDWLRENLMPLCALVTPNLPELALLSGSAPALTEAEIGRQAKLLLAAGTRAILAKGGHAEGTEAADLLFRPLVEPLRFTSVRLQGSRRGTGCMLASGIAAGLATGKALETAIAAAKKTVSAHWCPA</sequence>